<dbReference type="SUPFAM" id="SSF63829">
    <property type="entry name" value="Calcium-dependent phosphotriesterase"/>
    <property type="match status" value="1"/>
</dbReference>
<name>A0ABX6EXE2_KLUMA</name>
<dbReference type="PANTHER" id="PTHR10907:SF47">
    <property type="entry name" value="REGUCALCIN"/>
    <property type="match status" value="1"/>
</dbReference>
<accession>A0ABX6EXE2</accession>
<dbReference type="Proteomes" id="UP000422736">
    <property type="component" value="Chromosome 6"/>
</dbReference>
<dbReference type="Gene3D" id="2.120.10.30">
    <property type="entry name" value="TolB, C-terminal domain"/>
    <property type="match status" value="1"/>
</dbReference>
<evidence type="ECO:0000259" key="2">
    <source>
        <dbReference type="Pfam" id="PF08450"/>
    </source>
</evidence>
<proteinExistence type="inferred from homology"/>
<feature type="domain" description="SMP-30/Gluconolactonase/LRE-like region" evidence="2">
    <location>
        <begin position="22"/>
        <end position="300"/>
    </location>
</feature>
<dbReference type="InterPro" id="IPR013658">
    <property type="entry name" value="SGL"/>
</dbReference>
<reference evidence="3 4" key="1">
    <citation type="submission" date="2016-03" db="EMBL/GenBank/DDBJ databases">
        <title>How can Kluyveromyces marxianus grow so fast - potential evolutionary course in Saccharomyces Complex revealed by comparative genomics.</title>
        <authorList>
            <person name="Mo W."/>
            <person name="Lu W."/>
            <person name="Yang X."/>
            <person name="Qi J."/>
            <person name="Lv H."/>
        </authorList>
    </citation>
    <scope>NUCLEOTIDE SEQUENCE [LARGE SCALE GENOMIC DNA]</scope>
    <source>
        <strain evidence="3 4">FIM1</strain>
    </source>
</reference>
<keyword evidence="4" id="KW-1185">Reference proteome</keyword>
<sequence length="336" mass="38002">MKTVEKYVHQEAPYYFDNGIRLSEGVTYVSKAKTLFWIDIYNALIHKVTDINDISTHSVWNATLENYEGSYPFDSSYPERIGVVFPIDNSRGVEDVYFGAKYGIAKMSYSTGKWEYVVPYANSGLQKDWKNLRSNDGNVSPDGEIFIGIMHDFHSDVDFKDPKGALFKINLPRRTCTLVLDKIMIPNAINWDKDAKYAYFTDSLNYSIFKFPYKGSNLVVEDKSLFVDVKKYNAQYESPEPDGSFIDPATDNIITAVWSTNSVQRYNTKGELVFKWVFPETSRVSCCALAEGHMFVTTANDVIDKDENPQGLGGSIYKIPNVSSYTGSSKNTPITS</sequence>
<dbReference type="InterPro" id="IPR011042">
    <property type="entry name" value="6-blade_b-propeller_TolB-like"/>
</dbReference>
<reference evidence="3 4" key="2">
    <citation type="submission" date="2019-11" db="EMBL/GenBank/DDBJ databases">
        <authorList>
            <person name="Lu H."/>
        </authorList>
    </citation>
    <scope>NUCLEOTIDE SEQUENCE [LARGE SCALE GENOMIC DNA]</scope>
    <source>
        <strain evidence="3 4">FIM1</strain>
    </source>
</reference>
<organism evidence="3 4">
    <name type="scientific">Kluyveromyces marxianus</name>
    <name type="common">Yeast</name>
    <name type="synonym">Candida kefyr</name>
    <dbReference type="NCBI Taxonomy" id="4911"/>
    <lineage>
        <taxon>Eukaryota</taxon>
        <taxon>Fungi</taxon>
        <taxon>Dikarya</taxon>
        <taxon>Ascomycota</taxon>
        <taxon>Saccharomycotina</taxon>
        <taxon>Saccharomycetes</taxon>
        <taxon>Saccharomycetales</taxon>
        <taxon>Saccharomycetaceae</taxon>
        <taxon>Kluyveromyces</taxon>
    </lineage>
</organism>
<dbReference type="PANTHER" id="PTHR10907">
    <property type="entry name" value="REGUCALCIN"/>
    <property type="match status" value="1"/>
</dbReference>
<gene>
    <name evidence="3" type="ORF">FIM1_3739</name>
</gene>
<dbReference type="Pfam" id="PF08450">
    <property type="entry name" value="SGL"/>
    <property type="match status" value="1"/>
</dbReference>
<evidence type="ECO:0000313" key="3">
    <source>
        <dbReference type="EMBL" id="QGN17010.1"/>
    </source>
</evidence>
<evidence type="ECO:0000256" key="1">
    <source>
        <dbReference type="ARBA" id="ARBA00008853"/>
    </source>
</evidence>
<comment type="similarity">
    <text evidence="1">Belongs to the SMP-30/CGR1 family.</text>
</comment>
<dbReference type="EMBL" id="CP015059">
    <property type="protein sequence ID" value="QGN17010.1"/>
    <property type="molecule type" value="Genomic_DNA"/>
</dbReference>
<protein>
    <submittedName>
        <fullName evidence="3">YBR053C</fullName>
    </submittedName>
</protein>
<evidence type="ECO:0000313" key="4">
    <source>
        <dbReference type="Proteomes" id="UP000422736"/>
    </source>
</evidence>